<dbReference type="Proteomes" id="UP000187209">
    <property type="component" value="Unassembled WGS sequence"/>
</dbReference>
<evidence type="ECO:0000256" key="1">
    <source>
        <dbReference type="SAM" id="MobiDB-lite"/>
    </source>
</evidence>
<feature type="compositionally biased region" description="Basic and acidic residues" evidence="1">
    <location>
        <begin position="18"/>
        <end position="29"/>
    </location>
</feature>
<protein>
    <submittedName>
        <fullName evidence="2">Uncharacterized protein</fullName>
    </submittedName>
</protein>
<sequence length="394" mass="45209">MGNTCCLGRSHPQQSRLPDVKPSVKESHSKSAKNKKKSTPKPAKVLKQAKTLVKKQTWQEVADFQPQKTVHVIEDSSLNYSSSNSSSKSEAKREIKTLNFMSNRSELNTGLDYSIIQAESLSKSQQNQISSLLDRYADMVSEDDEEIVDGLGNIIILNDKKTILITTQALYILNPDDYSIVDKRIILEELTLLIFNKNKNQILIELKSEYLQNLIFQCDILQDILRSIQQVNFEAFAQYIPWIYDNKIEELYDLINEKGISKENLYTKDKLNVFKAIAENGNIGENVLIVQKAKDKIEDYAEEIVILISEIAVYILDGGYGFKKRVLFASVEKIVVNKKDKFFVFYCVEGVYVFCMGEEGFERCLNVLSKMDIGNIRYEDVRIEDVERSREMKN</sequence>
<comment type="caution">
    <text evidence="2">The sequence shown here is derived from an EMBL/GenBank/DDBJ whole genome shotgun (WGS) entry which is preliminary data.</text>
</comment>
<dbReference type="AlphaFoldDB" id="A0A1R2BI14"/>
<organism evidence="2 3">
    <name type="scientific">Stentor coeruleus</name>
    <dbReference type="NCBI Taxonomy" id="5963"/>
    <lineage>
        <taxon>Eukaryota</taxon>
        <taxon>Sar</taxon>
        <taxon>Alveolata</taxon>
        <taxon>Ciliophora</taxon>
        <taxon>Postciliodesmatophora</taxon>
        <taxon>Heterotrichea</taxon>
        <taxon>Heterotrichida</taxon>
        <taxon>Stentoridae</taxon>
        <taxon>Stentor</taxon>
    </lineage>
</organism>
<feature type="region of interest" description="Disordered" evidence="1">
    <location>
        <begin position="1"/>
        <end position="45"/>
    </location>
</feature>
<name>A0A1R2BI14_9CILI</name>
<reference evidence="2 3" key="1">
    <citation type="submission" date="2016-11" db="EMBL/GenBank/DDBJ databases">
        <title>The macronuclear genome of Stentor coeruleus: a giant cell with tiny introns.</title>
        <authorList>
            <person name="Slabodnick M."/>
            <person name="Ruby J.G."/>
            <person name="Reiff S.B."/>
            <person name="Swart E.C."/>
            <person name="Gosai S."/>
            <person name="Prabakaran S."/>
            <person name="Witkowska E."/>
            <person name="Larue G.E."/>
            <person name="Fisher S."/>
            <person name="Freeman R.M."/>
            <person name="Gunawardena J."/>
            <person name="Chu W."/>
            <person name="Stover N.A."/>
            <person name="Gregory B.D."/>
            <person name="Nowacki M."/>
            <person name="Derisi J."/>
            <person name="Roy S.W."/>
            <person name="Marshall W.F."/>
            <person name="Sood P."/>
        </authorList>
    </citation>
    <scope>NUCLEOTIDE SEQUENCE [LARGE SCALE GENOMIC DNA]</scope>
    <source>
        <strain evidence="2">WM001</strain>
    </source>
</reference>
<dbReference type="EMBL" id="MPUH01000633">
    <property type="protein sequence ID" value="OMJ76412.1"/>
    <property type="molecule type" value="Genomic_DNA"/>
</dbReference>
<evidence type="ECO:0000313" key="2">
    <source>
        <dbReference type="EMBL" id="OMJ76412.1"/>
    </source>
</evidence>
<accession>A0A1R2BI14</accession>
<gene>
    <name evidence="2" type="ORF">SteCoe_24245</name>
</gene>
<evidence type="ECO:0000313" key="3">
    <source>
        <dbReference type="Proteomes" id="UP000187209"/>
    </source>
</evidence>
<keyword evidence="3" id="KW-1185">Reference proteome</keyword>
<feature type="compositionally biased region" description="Basic residues" evidence="1">
    <location>
        <begin position="30"/>
        <end position="39"/>
    </location>
</feature>
<proteinExistence type="predicted"/>